<evidence type="ECO:0000313" key="1">
    <source>
        <dbReference type="EMBL" id="CAH3121178.1"/>
    </source>
</evidence>
<gene>
    <name evidence="1" type="ORF">PMEA_00009066</name>
</gene>
<accession>A0AAU9WPW6</accession>
<keyword evidence="2" id="KW-1185">Reference proteome</keyword>
<sequence length="117" mass="13465">MVCSCSEMNSSSLHCNRPRSYSEPFRQRRSSIVLTPAVLSEYARGGEDAAMFKRQYEQAYYNVYGSHIPQNNIATLDMTIPWSDQTVYSRYSSDPRLNALGFFDVPRRSFSRCSQLN</sequence>
<evidence type="ECO:0000313" key="2">
    <source>
        <dbReference type="Proteomes" id="UP001159428"/>
    </source>
</evidence>
<dbReference type="AlphaFoldDB" id="A0AAU9WPW6"/>
<reference evidence="1 2" key="1">
    <citation type="submission" date="2022-05" db="EMBL/GenBank/DDBJ databases">
        <authorList>
            <consortium name="Genoscope - CEA"/>
            <person name="William W."/>
        </authorList>
    </citation>
    <scope>NUCLEOTIDE SEQUENCE [LARGE SCALE GENOMIC DNA]</scope>
</reference>
<comment type="caution">
    <text evidence="1">The sequence shown here is derived from an EMBL/GenBank/DDBJ whole genome shotgun (WGS) entry which is preliminary data.</text>
</comment>
<proteinExistence type="predicted"/>
<organism evidence="1 2">
    <name type="scientific">Pocillopora meandrina</name>
    <dbReference type="NCBI Taxonomy" id="46732"/>
    <lineage>
        <taxon>Eukaryota</taxon>
        <taxon>Metazoa</taxon>
        <taxon>Cnidaria</taxon>
        <taxon>Anthozoa</taxon>
        <taxon>Hexacorallia</taxon>
        <taxon>Scleractinia</taxon>
        <taxon>Astrocoeniina</taxon>
        <taxon>Pocilloporidae</taxon>
        <taxon>Pocillopora</taxon>
    </lineage>
</organism>
<dbReference type="Proteomes" id="UP001159428">
    <property type="component" value="Unassembled WGS sequence"/>
</dbReference>
<name>A0AAU9WPW6_9CNID</name>
<protein>
    <submittedName>
        <fullName evidence="1">Uncharacterized protein</fullName>
    </submittedName>
</protein>
<dbReference type="EMBL" id="CALNXJ010000018">
    <property type="protein sequence ID" value="CAH3121178.1"/>
    <property type="molecule type" value="Genomic_DNA"/>
</dbReference>